<geneLocation type="plasmid" evidence="2">
    <name>pKB1A97-67</name>
</geneLocation>
<name>H2ES26_ALIFS</name>
<sequence>MFNVNSKRKGNTMKMKKKILATVLFGCALSGSAFAEKVTYEKALADAKAYQDSLPNHENAVSGLEPWEAGDTTAAANQMGKWVKLGSSTMLNAGQYASVLSPNAAGQSCLKGEKGFIAGIKKECIQWNSGGSFCYKEKISLSMDTGFKAECR</sequence>
<accession>H2ES26</accession>
<feature type="chain" id="PRO_5003561400" evidence="1">
    <location>
        <begin position="36"/>
        <end position="152"/>
    </location>
</feature>
<organism evidence="2">
    <name type="scientific">Aliivibrio fischeri</name>
    <name type="common">Vibrio fischeri</name>
    <dbReference type="NCBI Taxonomy" id="668"/>
    <lineage>
        <taxon>Bacteria</taxon>
        <taxon>Pseudomonadati</taxon>
        <taxon>Pseudomonadota</taxon>
        <taxon>Gammaproteobacteria</taxon>
        <taxon>Vibrionales</taxon>
        <taxon>Vibrionaceae</taxon>
        <taxon>Aliivibrio</taxon>
    </lineage>
</organism>
<dbReference type="EMBL" id="JQ031552">
    <property type="protein sequence ID" value="AEY78193.1"/>
    <property type="molecule type" value="Genomic_DNA"/>
</dbReference>
<keyword evidence="2" id="KW-0614">Plasmid</keyword>
<proteinExistence type="predicted"/>
<protein>
    <submittedName>
        <fullName evidence="2">Uncharacterized protein</fullName>
    </submittedName>
</protein>
<keyword evidence="1" id="KW-0732">Signal</keyword>
<feature type="signal peptide" evidence="1">
    <location>
        <begin position="1"/>
        <end position="35"/>
    </location>
</feature>
<evidence type="ECO:0000313" key="2">
    <source>
        <dbReference type="EMBL" id="AEY78193.1"/>
    </source>
</evidence>
<dbReference type="AlphaFoldDB" id="H2ES26"/>
<reference evidence="2" key="1">
    <citation type="submission" date="2011-11" db="EMBL/GenBank/DDBJ databases">
        <authorList>
            <person name="Summers A.O."/>
            <person name="Wireman J."/>
            <person name="Williams L.E."/>
        </authorList>
    </citation>
    <scope>NUCLEOTIDE SEQUENCE</scope>
    <source>
        <strain evidence="2">KB1A-97</strain>
        <plasmid evidence="2">pKB1A97-67</plasmid>
    </source>
</reference>
<evidence type="ECO:0000256" key="1">
    <source>
        <dbReference type="SAM" id="SignalP"/>
    </source>
</evidence>